<evidence type="ECO:0000256" key="3">
    <source>
        <dbReference type="ARBA" id="ARBA00023186"/>
    </source>
</evidence>
<dbReference type="CDD" id="cd23160">
    <property type="entry name" value="Prefoldin_alpha_GimC"/>
    <property type="match status" value="1"/>
</dbReference>
<reference evidence="9" key="1">
    <citation type="submission" date="2021-03" db="EMBL/GenBank/DDBJ databases">
        <authorList>
            <person name="Jaffe A."/>
        </authorList>
    </citation>
    <scope>NUCLEOTIDE SEQUENCE</scope>
    <source>
        <strain evidence="9">RIFCSPHIGHO2_01_FULL_AR10_44_11</strain>
    </source>
</reference>
<evidence type="ECO:0000256" key="6">
    <source>
        <dbReference type="NCBIfam" id="TIGR00293"/>
    </source>
</evidence>
<dbReference type="GO" id="GO:0006457">
    <property type="term" value="P:protein folding"/>
    <property type="evidence" value="ECO:0007669"/>
    <property type="project" value="UniProtKB-UniRule"/>
</dbReference>
<evidence type="ECO:0000256" key="2">
    <source>
        <dbReference type="ARBA" id="ARBA00011716"/>
    </source>
</evidence>
<dbReference type="SUPFAM" id="SSF46579">
    <property type="entry name" value="Prefoldin"/>
    <property type="match status" value="1"/>
</dbReference>
<protein>
    <recommendedName>
        <fullName evidence="5 6">Prefoldin subunit alpha</fullName>
    </recommendedName>
    <alternativeName>
        <fullName evidence="5">GimC subunit alpha</fullName>
    </alternativeName>
</protein>
<evidence type="ECO:0000313" key="9">
    <source>
        <dbReference type="EMBL" id="MBS3057181.1"/>
    </source>
</evidence>
<dbReference type="Gene3D" id="1.10.287.370">
    <property type="match status" value="1"/>
</dbReference>
<feature type="region of interest" description="Disordered" evidence="8">
    <location>
        <begin position="1"/>
        <end position="20"/>
    </location>
</feature>
<dbReference type="InterPro" id="IPR004127">
    <property type="entry name" value="Prefoldin_subunit_alpha"/>
</dbReference>
<keyword evidence="3 5" id="KW-0143">Chaperone</keyword>
<comment type="subunit">
    <text evidence="2 5">Heterohexamer of two alpha and four beta subunits.</text>
</comment>
<name>A0A8T4KS60_9ARCH</name>
<dbReference type="NCBIfam" id="TIGR00293">
    <property type="entry name" value="prefoldin subunit alpha"/>
    <property type="match status" value="1"/>
</dbReference>
<comment type="similarity">
    <text evidence="5">Belongs to the prefoldin alpha subunit family.</text>
</comment>
<dbReference type="GO" id="GO:0051082">
    <property type="term" value="F:unfolded protein binding"/>
    <property type="evidence" value="ECO:0007669"/>
    <property type="project" value="UniProtKB-UniRule"/>
</dbReference>
<dbReference type="InterPro" id="IPR011599">
    <property type="entry name" value="PFD_alpha_archaea"/>
</dbReference>
<keyword evidence="7" id="KW-0175">Coiled coil</keyword>
<dbReference type="HAMAP" id="MF_00308">
    <property type="entry name" value="PfdA"/>
    <property type="match status" value="1"/>
</dbReference>
<evidence type="ECO:0000256" key="7">
    <source>
        <dbReference type="SAM" id="Coils"/>
    </source>
</evidence>
<evidence type="ECO:0000256" key="4">
    <source>
        <dbReference type="ARBA" id="ARBA00025077"/>
    </source>
</evidence>
<dbReference type="GO" id="GO:0016272">
    <property type="term" value="C:prefoldin complex"/>
    <property type="evidence" value="ECO:0007669"/>
    <property type="project" value="UniProtKB-UniRule"/>
</dbReference>
<comment type="subcellular location">
    <subcellularLocation>
        <location evidence="5">Cytoplasm</location>
    </subcellularLocation>
</comment>
<comment type="function">
    <text evidence="4 5">Molecular chaperone capable of stabilizing a range of proteins. Seems to fulfill an ATP-independent, HSP70-like function in archaeal de novo protein folding.</text>
</comment>
<dbReference type="Pfam" id="PF02996">
    <property type="entry name" value="Prefoldin"/>
    <property type="match status" value="1"/>
</dbReference>
<sequence length="164" mass="18048">MAKEKRAKEEARAAEPEAPQEIQITHEQIAALYQSERAKFENIDARIRSVQNALFEINAAISAINEIKDLKNEADILIPLGSGIHINTKIAPAQKMKMSLAGNVVLDVSAEKAIADLGKRKEDTEKYLIALRNDAANIAGNISSLERAIMAAQQQRQQQAKADF</sequence>
<feature type="coiled-coil region" evidence="7">
    <location>
        <begin position="135"/>
        <end position="162"/>
    </location>
</feature>
<evidence type="ECO:0000313" key="10">
    <source>
        <dbReference type="Proteomes" id="UP000677687"/>
    </source>
</evidence>
<dbReference type="AlphaFoldDB" id="A0A8T4KS60"/>
<comment type="similarity">
    <text evidence="1">Belongs to the prefoldin subunit alpha family.</text>
</comment>
<feature type="compositionally biased region" description="Basic and acidic residues" evidence="8">
    <location>
        <begin position="1"/>
        <end position="15"/>
    </location>
</feature>
<reference evidence="9" key="2">
    <citation type="submission" date="2021-05" db="EMBL/GenBank/DDBJ databases">
        <title>Protein family content uncovers lineage relationships and bacterial pathway maintenance mechanisms in DPANN archaea.</title>
        <authorList>
            <person name="Castelle C.J."/>
            <person name="Meheust R."/>
            <person name="Jaffe A.L."/>
            <person name="Seitz K."/>
            <person name="Gong X."/>
            <person name="Baker B.J."/>
            <person name="Banfield J.F."/>
        </authorList>
    </citation>
    <scope>NUCLEOTIDE SEQUENCE</scope>
    <source>
        <strain evidence="9">RIFCSPHIGHO2_01_FULL_AR10_44_11</strain>
    </source>
</reference>
<keyword evidence="5" id="KW-0963">Cytoplasm</keyword>
<evidence type="ECO:0000256" key="8">
    <source>
        <dbReference type="SAM" id="MobiDB-lite"/>
    </source>
</evidence>
<dbReference type="Proteomes" id="UP000677687">
    <property type="component" value="Unassembled WGS sequence"/>
</dbReference>
<dbReference type="GO" id="GO:0005737">
    <property type="term" value="C:cytoplasm"/>
    <property type="evidence" value="ECO:0007669"/>
    <property type="project" value="UniProtKB-SubCell"/>
</dbReference>
<evidence type="ECO:0000256" key="1">
    <source>
        <dbReference type="ARBA" id="ARBA00010048"/>
    </source>
</evidence>
<gene>
    <name evidence="5 9" type="primary">pfdA</name>
    <name evidence="9" type="ORF">J4415_00975</name>
</gene>
<dbReference type="EMBL" id="JAGVWD010000013">
    <property type="protein sequence ID" value="MBS3057181.1"/>
    <property type="molecule type" value="Genomic_DNA"/>
</dbReference>
<comment type="caution">
    <text evidence="9">The sequence shown here is derived from an EMBL/GenBank/DDBJ whole genome shotgun (WGS) entry which is preliminary data.</text>
</comment>
<dbReference type="InterPro" id="IPR009053">
    <property type="entry name" value="Prefoldin"/>
</dbReference>
<accession>A0A8T4KS60</accession>
<organism evidence="9 10">
    <name type="scientific">Candidatus Iainarchaeum sp</name>
    <dbReference type="NCBI Taxonomy" id="3101447"/>
    <lineage>
        <taxon>Archaea</taxon>
        <taxon>Candidatus Iainarchaeota</taxon>
        <taxon>Candidatus Iainarchaeia</taxon>
        <taxon>Candidatus Iainarchaeales</taxon>
        <taxon>Candidatus Iainarchaeaceae</taxon>
        <taxon>Candidatus Iainarchaeum</taxon>
    </lineage>
</organism>
<evidence type="ECO:0000256" key="5">
    <source>
        <dbReference type="HAMAP-Rule" id="MF_00308"/>
    </source>
</evidence>
<proteinExistence type="inferred from homology"/>